<protein>
    <submittedName>
        <fullName evidence="8">UDP-3-O-[3-hydroxymyristoyl] glucosamine N-acyltransferase</fullName>
    </submittedName>
</protein>
<dbReference type="InterPro" id="IPR001451">
    <property type="entry name" value="Hexapep"/>
</dbReference>
<evidence type="ECO:0000313" key="8">
    <source>
        <dbReference type="EMBL" id="SFV32520.1"/>
    </source>
</evidence>
<dbReference type="Pfam" id="PF14602">
    <property type="entry name" value="Hexapep_2"/>
    <property type="match status" value="1"/>
</dbReference>
<evidence type="ECO:0000256" key="6">
    <source>
        <dbReference type="ARBA" id="ARBA00023315"/>
    </source>
</evidence>
<dbReference type="SUPFAM" id="SSF51161">
    <property type="entry name" value="Trimeric LpxA-like enzymes"/>
    <property type="match status" value="1"/>
</dbReference>
<evidence type="ECO:0000259" key="7">
    <source>
        <dbReference type="Pfam" id="PF04613"/>
    </source>
</evidence>
<keyword evidence="6 8" id="KW-0012">Acyltransferase</keyword>
<dbReference type="Pfam" id="PF00132">
    <property type="entry name" value="Hexapep"/>
    <property type="match status" value="2"/>
</dbReference>
<dbReference type="NCBIfam" id="NF002060">
    <property type="entry name" value="PRK00892.1"/>
    <property type="match status" value="1"/>
</dbReference>
<feature type="domain" description="UDP-3-O-[3-hydroxymyristoyl] glucosamine N-acyltransferase non-repeat region" evidence="7">
    <location>
        <begin position="29"/>
        <end position="91"/>
    </location>
</feature>
<gene>
    <name evidence="8" type="ORF">SAMN05660895_1371</name>
</gene>
<dbReference type="OrthoDB" id="9784739at2"/>
<evidence type="ECO:0000256" key="3">
    <source>
        <dbReference type="ARBA" id="ARBA00022679"/>
    </source>
</evidence>
<name>A0A1I7NCY7_9BACT</name>
<reference evidence="9" key="1">
    <citation type="submission" date="2016-10" db="EMBL/GenBank/DDBJ databases">
        <authorList>
            <person name="Varghese N."/>
            <person name="Submissions S."/>
        </authorList>
    </citation>
    <scope>NUCLEOTIDE SEQUENCE [LARGE SCALE GENOMIC DNA]</scope>
    <source>
        <strain evidence="9">DSM 14807</strain>
    </source>
</reference>
<dbReference type="GO" id="GO:0016410">
    <property type="term" value="F:N-acyltransferase activity"/>
    <property type="evidence" value="ECO:0007669"/>
    <property type="project" value="InterPro"/>
</dbReference>
<dbReference type="EMBL" id="FPCJ01000001">
    <property type="protein sequence ID" value="SFV32520.1"/>
    <property type="molecule type" value="Genomic_DNA"/>
</dbReference>
<dbReference type="STRING" id="1393122.SAMN05660895_1371"/>
<dbReference type="PANTHER" id="PTHR43378:SF2">
    <property type="entry name" value="UDP-3-O-ACYLGLUCOSAMINE N-ACYLTRANSFERASE 1, MITOCHONDRIAL-RELATED"/>
    <property type="match status" value="1"/>
</dbReference>
<accession>A0A1I7NCY7</accession>
<keyword evidence="5" id="KW-0443">Lipid metabolism</keyword>
<dbReference type="Gene3D" id="3.40.1390.10">
    <property type="entry name" value="MurE/MurF, N-terminal domain"/>
    <property type="match status" value="1"/>
</dbReference>
<keyword evidence="3 8" id="KW-0808">Transferase</keyword>
<dbReference type="PANTHER" id="PTHR43378">
    <property type="entry name" value="UDP-3-O-ACYLGLUCOSAMINE N-ACYLTRANSFERASE"/>
    <property type="match status" value="1"/>
</dbReference>
<dbReference type="Gene3D" id="2.160.10.10">
    <property type="entry name" value="Hexapeptide repeat proteins"/>
    <property type="match status" value="1"/>
</dbReference>
<keyword evidence="1" id="KW-0444">Lipid biosynthesis</keyword>
<dbReference type="GO" id="GO:0009245">
    <property type="term" value="P:lipid A biosynthetic process"/>
    <property type="evidence" value="ECO:0007669"/>
    <property type="project" value="UniProtKB-KW"/>
</dbReference>
<dbReference type="GO" id="GO:0016020">
    <property type="term" value="C:membrane"/>
    <property type="evidence" value="ECO:0007669"/>
    <property type="project" value="GOC"/>
</dbReference>
<dbReference type="Proteomes" id="UP000199537">
    <property type="component" value="Unassembled WGS sequence"/>
</dbReference>
<evidence type="ECO:0000313" key="9">
    <source>
        <dbReference type="Proteomes" id="UP000199537"/>
    </source>
</evidence>
<dbReference type="InterPro" id="IPR007691">
    <property type="entry name" value="LpxD"/>
</dbReference>
<dbReference type="CDD" id="cd03352">
    <property type="entry name" value="LbH_LpxD"/>
    <property type="match status" value="1"/>
</dbReference>
<dbReference type="RefSeq" id="WP_092459212.1">
    <property type="nucleotide sequence ID" value="NZ_FPCJ01000001.1"/>
</dbReference>
<keyword evidence="4" id="KW-0677">Repeat</keyword>
<evidence type="ECO:0000256" key="2">
    <source>
        <dbReference type="ARBA" id="ARBA00022556"/>
    </source>
</evidence>
<dbReference type="AlphaFoldDB" id="A0A1I7NCY7"/>
<evidence type="ECO:0000256" key="4">
    <source>
        <dbReference type="ARBA" id="ARBA00022737"/>
    </source>
</evidence>
<organism evidence="8 9">
    <name type="scientific">Thermoflavifilum thermophilum</name>
    <dbReference type="NCBI Taxonomy" id="1393122"/>
    <lineage>
        <taxon>Bacteria</taxon>
        <taxon>Pseudomonadati</taxon>
        <taxon>Bacteroidota</taxon>
        <taxon>Chitinophagia</taxon>
        <taxon>Chitinophagales</taxon>
        <taxon>Chitinophagaceae</taxon>
        <taxon>Thermoflavifilum</taxon>
    </lineage>
</organism>
<sequence length="314" mass="34758">MQLPAPISVKWIAHFVQGNILGDATQQATGINEIHQVKNGDISFVDHEKYYKAALQSAATVILINQAFDPPPGKTLILVEDPFRAYNQLVRHFHPFPFPEKLHADDVQIGEGTRIAPQVFIGEHVQIGKNCLIYPNVTIYDHCIIGNNVIIHAGTVIGADAFYYKKRTTPEWKYEKMISCGRVVIEDDVEIGAHCTIDKGVSGDTVIGRGTKIDNLVHIGHDTRIGRACLIAAQVGIAGTVIIEDHVTLWGQVGISKDLTIGREAVVLAQSGVPSSLKGGQTYFGYPAEEARYKRREIAWVKRIPEIWEKVKHL</sequence>
<dbReference type="InterPro" id="IPR011004">
    <property type="entry name" value="Trimer_LpxA-like_sf"/>
</dbReference>
<dbReference type="InterPro" id="IPR020573">
    <property type="entry name" value="UDP_GlcNAc_AcTrfase_non-rep"/>
</dbReference>
<evidence type="ECO:0000256" key="5">
    <source>
        <dbReference type="ARBA" id="ARBA00023098"/>
    </source>
</evidence>
<keyword evidence="2" id="KW-0441">Lipid A biosynthesis</keyword>
<dbReference type="Pfam" id="PF04613">
    <property type="entry name" value="LpxD"/>
    <property type="match status" value="1"/>
</dbReference>
<proteinExistence type="predicted"/>
<keyword evidence="9" id="KW-1185">Reference proteome</keyword>
<evidence type="ECO:0000256" key="1">
    <source>
        <dbReference type="ARBA" id="ARBA00022516"/>
    </source>
</evidence>